<dbReference type="Proteomes" id="UP000197138">
    <property type="component" value="Unassembled WGS sequence"/>
</dbReference>
<dbReference type="GeneID" id="116214543"/>
<dbReference type="OrthoDB" id="1701699at2759"/>
<name>A0A218WD63_PUNGR</name>
<dbReference type="EMBL" id="MTKT01004609">
    <property type="protein sequence ID" value="OWM70606.1"/>
    <property type="molecule type" value="Genomic_DNA"/>
</dbReference>
<dbReference type="AlphaFoldDB" id="A0A218WD63"/>
<protein>
    <submittedName>
        <fullName evidence="4">Uncharacterized protein LOC116214543</fullName>
    </submittedName>
</protein>
<reference evidence="2" key="1">
    <citation type="journal article" date="2017" name="Plant J.">
        <title>The pomegranate (Punica granatum L.) genome and the genomics of punicalagin biosynthesis.</title>
        <authorList>
            <person name="Qin G."/>
            <person name="Xu C."/>
            <person name="Ming R."/>
            <person name="Tang H."/>
            <person name="Guyot R."/>
            <person name="Kramer E.M."/>
            <person name="Hu Y."/>
            <person name="Yi X."/>
            <person name="Qi Y."/>
            <person name="Xu X."/>
            <person name="Gao Z."/>
            <person name="Pan H."/>
            <person name="Jian J."/>
            <person name="Tian Y."/>
            <person name="Yue Z."/>
            <person name="Xu Y."/>
        </authorList>
    </citation>
    <scope>NUCLEOTIDE SEQUENCE [LARGE SCALE GENOMIC DNA]</scope>
    <source>
        <strain evidence="2">cv. Dabenzi</strain>
    </source>
</reference>
<dbReference type="Proteomes" id="UP000515151">
    <property type="component" value="Chromosome 7"/>
</dbReference>
<dbReference type="InterPro" id="IPR004320">
    <property type="entry name" value="BPS1_pln"/>
</dbReference>
<dbReference type="GO" id="GO:0048364">
    <property type="term" value="P:root development"/>
    <property type="evidence" value="ECO:0007669"/>
    <property type="project" value="InterPro"/>
</dbReference>
<dbReference type="RefSeq" id="XP_031405796.1">
    <property type="nucleotide sequence ID" value="XM_031549936.1"/>
</dbReference>
<dbReference type="PANTHER" id="PTHR33070">
    <property type="entry name" value="OS06G0725500 PROTEIN"/>
    <property type="match status" value="1"/>
</dbReference>
<reference evidence="3" key="3">
    <citation type="journal article" date="2020" name="Plant Biotechnol. J.">
        <title>The pomegranate (Punica granatum L.) draft genome dissects genetic divergence between soft- and hard-seeded cultivars.</title>
        <authorList>
            <person name="Luo X."/>
            <person name="Li H."/>
            <person name="Wu Z."/>
            <person name="Yao W."/>
            <person name="Zhao P."/>
            <person name="Cao D."/>
            <person name="Yu H."/>
            <person name="Li K."/>
            <person name="Poudel K."/>
            <person name="Zhao D."/>
            <person name="Zhang F."/>
            <person name="Xia X."/>
            <person name="Chen L."/>
            <person name="Wang Q."/>
            <person name="Jing D."/>
            <person name="Cao S."/>
        </authorList>
    </citation>
    <scope>NUCLEOTIDE SEQUENCE [LARGE SCALE GENOMIC DNA]</scope>
</reference>
<organism evidence="1 2">
    <name type="scientific">Punica granatum</name>
    <name type="common">Pomegranate</name>
    <dbReference type="NCBI Taxonomy" id="22663"/>
    <lineage>
        <taxon>Eukaryota</taxon>
        <taxon>Viridiplantae</taxon>
        <taxon>Streptophyta</taxon>
        <taxon>Embryophyta</taxon>
        <taxon>Tracheophyta</taxon>
        <taxon>Spermatophyta</taxon>
        <taxon>Magnoliopsida</taxon>
        <taxon>eudicotyledons</taxon>
        <taxon>Gunneridae</taxon>
        <taxon>Pentapetalae</taxon>
        <taxon>rosids</taxon>
        <taxon>malvids</taxon>
        <taxon>Myrtales</taxon>
        <taxon>Lythraceae</taxon>
        <taxon>Punica</taxon>
    </lineage>
</organism>
<reference evidence="4" key="4">
    <citation type="submission" date="2025-04" db="UniProtKB">
        <authorList>
            <consortium name="RefSeq"/>
        </authorList>
    </citation>
    <scope>IDENTIFICATION</scope>
    <source>
        <tissue evidence="4">Leaf</tissue>
    </source>
</reference>
<dbReference type="Pfam" id="PF03087">
    <property type="entry name" value="BPS1"/>
    <property type="match status" value="1"/>
</dbReference>
<accession>A0A218WD63</accession>
<evidence type="ECO:0000313" key="1">
    <source>
        <dbReference type="EMBL" id="OWM70606.1"/>
    </source>
</evidence>
<dbReference type="PANTHER" id="PTHR33070:SF129">
    <property type="entry name" value="DUF241 DOMAIN PROTEIN"/>
    <property type="match status" value="1"/>
</dbReference>
<reference evidence="1" key="2">
    <citation type="submission" date="2017-06" db="EMBL/GenBank/DDBJ databases">
        <title>The pomegranate genome and the genomics of punicalagin biosynthesis.</title>
        <authorList>
            <person name="Xu C."/>
        </authorList>
    </citation>
    <scope>NUCLEOTIDE SEQUENCE [LARGE SCALE GENOMIC DNA]</scope>
    <source>
        <tissue evidence="1">Fresh leaf</tissue>
    </source>
</reference>
<evidence type="ECO:0000313" key="3">
    <source>
        <dbReference type="Proteomes" id="UP000515151"/>
    </source>
</evidence>
<sequence length="108" mass="11907">MTAKAHIRSNCFPSRTHPVIDNVDEKLLRLRSSKAASSSSSASSVCQELGGLQGLYDSIDDWLRLSQTQQVLSHQNRKCMEDLLDGSLRTLDVCGTLRDVLSQMKGSI</sequence>
<dbReference type="GO" id="GO:0048367">
    <property type="term" value="P:shoot system development"/>
    <property type="evidence" value="ECO:0007669"/>
    <property type="project" value="InterPro"/>
</dbReference>
<evidence type="ECO:0000313" key="2">
    <source>
        <dbReference type="Proteomes" id="UP000197138"/>
    </source>
</evidence>
<gene>
    <name evidence="4" type="primary">LOC116214543</name>
    <name evidence="1" type="ORF">CDL15_Pgr014279</name>
</gene>
<evidence type="ECO:0000313" key="4">
    <source>
        <dbReference type="RefSeq" id="XP_031405796.1"/>
    </source>
</evidence>
<keyword evidence="3" id="KW-1185">Reference proteome</keyword>
<proteinExistence type="predicted"/>